<feature type="transmembrane region" description="Helical" evidence="1">
    <location>
        <begin position="60"/>
        <end position="79"/>
    </location>
</feature>
<name>A0ABU3QL08_9ACTN</name>
<dbReference type="EMBL" id="JAWCTQ010000016">
    <property type="protein sequence ID" value="MDT9683321.1"/>
    <property type="molecule type" value="Genomic_DNA"/>
</dbReference>
<keyword evidence="1" id="KW-0472">Membrane</keyword>
<evidence type="ECO:0000313" key="3">
    <source>
        <dbReference type="Proteomes" id="UP001250181"/>
    </source>
</evidence>
<organism evidence="2 3">
    <name type="scientific">Streptomyces tamarix</name>
    <dbReference type="NCBI Taxonomy" id="3078565"/>
    <lineage>
        <taxon>Bacteria</taxon>
        <taxon>Bacillati</taxon>
        <taxon>Actinomycetota</taxon>
        <taxon>Actinomycetes</taxon>
        <taxon>Kitasatosporales</taxon>
        <taxon>Streptomycetaceae</taxon>
        <taxon>Streptomyces</taxon>
    </lineage>
</organism>
<reference evidence="2 3" key="1">
    <citation type="submission" date="2023-09" db="EMBL/GenBank/DDBJ databases">
        <title>Streptomyces sp. nov.: A antagonism against Alternaria gaisen Producing Streptochlin, Isolated from Tamarix root soil.</title>
        <authorList>
            <person name="Chen Y."/>
        </authorList>
    </citation>
    <scope>NUCLEOTIDE SEQUENCE [LARGE SCALE GENOMIC DNA]</scope>
    <source>
        <strain evidence="2 3">TRM76323</strain>
    </source>
</reference>
<proteinExistence type="predicted"/>
<gene>
    <name evidence="2" type="ORF">RND61_14745</name>
</gene>
<evidence type="ECO:0000256" key="1">
    <source>
        <dbReference type="SAM" id="Phobius"/>
    </source>
</evidence>
<dbReference type="Proteomes" id="UP001250181">
    <property type="component" value="Unassembled WGS sequence"/>
</dbReference>
<protein>
    <submittedName>
        <fullName evidence="2">Uncharacterized protein</fullName>
    </submittedName>
</protein>
<keyword evidence="1" id="KW-0812">Transmembrane</keyword>
<keyword evidence="1" id="KW-1133">Transmembrane helix</keyword>
<keyword evidence="3" id="KW-1185">Reference proteome</keyword>
<sequence length="199" mass="23801">MAKYKSMKEYEKQDNVTKIATYHGSRGITSITMYLVKDSQKYYYSYAIDTVKPLKYMGRAFYWIVSPIVPIGVFLERLFEGDRPYFKSPDYKENWLLYRKFYRSNYLTRKLNSGNMYTEYYGIPYWANTNYKDAANYTKMTGKYSSLPQYKKEKLQKKYLGHTTDYLRDYSLVISMMAGIAIPESEQHETSERIDRYDL</sequence>
<evidence type="ECO:0000313" key="2">
    <source>
        <dbReference type="EMBL" id="MDT9683321.1"/>
    </source>
</evidence>
<comment type="caution">
    <text evidence="2">The sequence shown here is derived from an EMBL/GenBank/DDBJ whole genome shotgun (WGS) entry which is preliminary data.</text>
</comment>
<dbReference type="RefSeq" id="WP_315878395.1">
    <property type="nucleotide sequence ID" value="NZ_JAWCTQ010000016.1"/>
</dbReference>
<accession>A0ABU3QL08</accession>